<gene>
    <name evidence="1" type="ORF">PoB_003267900</name>
</gene>
<evidence type="ECO:0000313" key="2">
    <source>
        <dbReference type="Proteomes" id="UP000735302"/>
    </source>
</evidence>
<dbReference type="AlphaFoldDB" id="A0AAV4AIB1"/>
<accession>A0AAV4AIB1</accession>
<organism evidence="1 2">
    <name type="scientific">Plakobranchus ocellatus</name>
    <dbReference type="NCBI Taxonomy" id="259542"/>
    <lineage>
        <taxon>Eukaryota</taxon>
        <taxon>Metazoa</taxon>
        <taxon>Spiralia</taxon>
        <taxon>Lophotrochozoa</taxon>
        <taxon>Mollusca</taxon>
        <taxon>Gastropoda</taxon>
        <taxon>Heterobranchia</taxon>
        <taxon>Euthyneura</taxon>
        <taxon>Panpulmonata</taxon>
        <taxon>Sacoglossa</taxon>
        <taxon>Placobranchoidea</taxon>
        <taxon>Plakobranchidae</taxon>
        <taxon>Plakobranchus</taxon>
    </lineage>
</organism>
<evidence type="ECO:0000313" key="1">
    <source>
        <dbReference type="EMBL" id="GFO06174.1"/>
    </source>
</evidence>
<protein>
    <recommendedName>
        <fullName evidence="3">G-protein coupled receptors family 1 profile domain-containing protein</fullName>
    </recommendedName>
</protein>
<name>A0AAV4AIB1_9GAST</name>
<dbReference type="EMBL" id="BLXT01003763">
    <property type="protein sequence ID" value="GFO06174.1"/>
    <property type="molecule type" value="Genomic_DNA"/>
</dbReference>
<proteinExistence type="predicted"/>
<sequence>MAGLRADLFHFIQSGSMLGRYVKRTLLSLSLLVNHSVAVVFLYLPKIYAAVHLIAPEDTLASQPTRELTGNRQKCVKNVILPRFLSRRSVRTTETVLVASAIPEGHVTQQQNHNLTVEGQGPSSKLTCNTGHLVLRGSNGAGLAKATEA</sequence>
<evidence type="ECO:0008006" key="3">
    <source>
        <dbReference type="Google" id="ProtNLM"/>
    </source>
</evidence>
<dbReference type="Proteomes" id="UP000735302">
    <property type="component" value="Unassembled WGS sequence"/>
</dbReference>
<comment type="caution">
    <text evidence="1">The sequence shown here is derived from an EMBL/GenBank/DDBJ whole genome shotgun (WGS) entry which is preliminary data.</text>
</comment>
<reference evidence="1 2" key="1">
    <citation type="journal article" date="2021" name="Elife">
        <title>Chloroplast acquisition without the gene transfer in kleptoplastic sea slugs, Plakobranchus ocellatus.</title>
        <authorList>
            <person name="Maeda T."/>
            <person name="Takahashi S."/>
            <person name="Yoshida T."/>
            <person name="Shimamura S."/>
            <person name="Takaki Y."/>
            <person name="Nagai Y."/>
            <person name="Toyoda A."/>
            <person name="Suzuki Y."/>
            <person name="Arimoto A."/>
            <person name="Ishii H."/>
            <person name="Satoh N."/>
            <person name="Nishiyama T."/>
            <person name="Hasebe M."/>
            <person name="Maruyama T."/>
            <person name="Minagawa J."/>
            <person name="Obokata J."/>
            <person name="Shigenobu S."/>
        </authorList>
    </citation>
    <scope>NUCLEOTIDE SEQUENCE [LARGE SCALE GENOMIC DNA]</scope>
</reference>
<keyword evidence="2" id="KW-1185">Reference proteome</keyword>